<dbReference type="EMBL" id="FIZP01000007">
    <property type="protein sequence ID" value="CZE48344.1"/>
    <property type="molecule type" value="Genomic_DNA"/>
</dbReference>
<dbReference type="Pfam" id="PF00171">
    <property type="entry name" value="Aldedh"/>
    <property type="match status" value="1"/>
</dbReference>
<reference evidence="9 10" key="1">
    <citation type="submission" date="2016-02" db="EMBL/GenBank/DDBJ databases">
        <authorList>
            <consortium name="Pathogen Informatics"/>
        </authorList>
    </citation>
    <scope>NUCLEOTIDE SEQUENCE [LARGE SCALE GENOMIC DNA]</scope>
    <source>
        <strain evidence="9 10">RC20</strain>
    </source>
</reference>
<evidence type="ECO:0000259" key="8">
    <source>
        <dbReference type="Pfam" id="PF00171"/>
    </source>
</evidence>
<organism evidence="9 10">
    <name type="scientific">Campylobacter geochelonis</name>
    <dbReference type="NCBI Taxonomy" id="1780362"/>
    <lineage>
        <taxon>Bacteria</taxon>
        <taxon>Pseudomonadati</taxon>
        <taxon>Campylobacterota</taxon>
        <taxon>Epsilonproteobacteria</taxon>
        <taxon>Campylobacterales</taxon>
        <taxon>Campylobacteraceae</taxon>
        <taxon>Campylobacter</taxon>
    </lineage>
</organism>
<dbReference type="GO" id="GO:0005737">
    <property type="term" value="C:cytoplasm"/>
    <property type="evidence" value="ECO:0007669"/>
    <property type="project" value="UniProtKB-SubCell"/>
</dbReference>
<dbReference type="NCBIfam" id="TIGR00407">
    <property type="entry name" value="proA"/>
    <property type="match status" value="1"/>
</dbReference>
<evidence type="ECO:0000256" key="3">
    <source>
        <dbReference type="ARBA" id="ARBA00022650"/>
    </source>
</evidence>
<dbReference type="InterPro" id="IPR016163">
    <property type="entry name" value="Ald_DH_C"/>
</dbReference>
<keyword evidence="2 7" id="KW-0028">Amino-acid biosynthesis</keyword>
<keyword evidence="7" id="KW-0963">Cytoplasm</keyword>
<keyword evidence="10" id="KW-1185">Reference proteome</keyword>
<keyword evidence="5 7" id="KW-0560">Oxidoreductase</keyword>
<dbReference type="HAMAP" id="MF_00412">
    <property type="entry name" value="ProA"/>
    <property type="match status" value="1"/>
</dbReference>
<evidence type="ECO:0000313" key="10">
    <source>
        <dbReference type="Proteomes" id="UP000069632"/>
    </source>
</evidence>
<comment type="catalytic activity">
    <reaction evidence="6 7">
        <text>L-glutamate 5-semialdehyde + phosphate + NADP(+) = L-glutamyl 5-phosphate + NADPH + H(+)</text>
        <dbReference type="Rhea" id="RHEA:19541"/>
        <dbReference type="ChEBI" id="CHEBI:15378"/>
        <dbReference type="ChEBI" id="CHEBI:43474"/>
        <dbReference type="ChEBI" id="CHEBI:57783"/>
        <dbReference type="ChEBI" id="CHEBI:58066"/>
        <dbReference type="ChEBI" id="CHEBI:58274"/>
        <dbReference type="ChEBI" id="CHEBI:58349"/>
        <dbReference type="EC" id="1.2.1.41"/>
    </reaction>
</comment>
<dbReference type="Gene3D" id="3.40.309.10">
    <property type="entry name" value="Aldehyde Dehydrogenase, Chain A, domain 2"/>
    <property type="match status" value="1"/>
</dbReference>
<accession>A0A128EHN7</accession>
<comment type="function">
    <text evidence="7">Catalyzes the NADPH-dependent reduction of L-glutamate 5-phosphate into L-glutamate 5-semialdehyde and phosphate. The product spontaneously undergoes cyclization to form 1-pyrroline-5-carboxylate.</text>
</comment>
<dbReference type="UniPathway" id="UPA00098">
    <property type="reaction ID" value="UER00360"/>
</dbReference>
<protein>
    <recommendedName>
        <fullName evidence="7">Gamma-glutamyl phosphate reductase</fullName>
        <shortName evidence="7">GPR</shortName>
        <ecNumber evidence="7">1.2.1.41</ecNumber>
    </recommendedName>
    <alternativeName>
        <fullName evidence="7">Glutamate-5-semialdehyde dehydrogenase</fullName>
    </alternativeName>
    <alternativeName>
        <fullName evidence="7">Glutamyl-gamma-semialdehyde dehydrogenase</fullName>
        <shortName evidence="7">GSA dehydrogenase</shortName>
    </alternativeName>
</protein>
<evidence type="ECO:0000256" key="5">
    <source>
        <dbReference type="ARBA" id="ARBA00023002"/>
    </source>
</evidence>
<dbReference type="GO" id="GO:0050661">
    <property type="term" value="F:NADP binding"/>
    <property type="evidence" value="ECO:0007669"/>
    <property type="project" value="InterPro"/>
</dbReference>
<dbReference type="FunFam" id="3.40.309.10:FF:000006">
    <property type="entry name" value="Gamma-glutamyl phosphate reductase"/>
    <property type="match status" value="1"/>
</dbReference>
<dbReference type="SUPFAM" id="SSF53720">
    <property type="entry name" value="ALDH-like"/>
    <property type="match status" value="1"/>
</dbReference>
<evidence type="ECO:0000256" key="2">
    <source>
        <dbReference type="ARBA" id="ARBA00022605"/>
    </source>
</evidence>
<evidence type="ECO:0000256" key="6">
    <source>
        <dbReference type="ARBA" id="ARBA00049024"/>
    </source>
</evidence>
<proteinExistence type="inferred from homology"/>
<evidence type="ECO:0000256" key="4">
    <source>
        <dbReference type="ARBA" id="ARBA00022857"/>
    </source>
</evidence>
<sequence>MVKRLELAKSSQKTLLNLTPNLKEKVLLDMLEEVKNAKFEILEANKLDVMAAKSANLNSALIERLTLDDKKIDAILASLLDTARLKDPVGVVLDGWVNYAGLKFQKVAIPIGVVCVIYESRPNVTAEVASLCFKSSNVCILKGGKEAKHSNLAIVSALHKALVKNGIDKNVITFLDDFKREDLINLIKMDKFIDVIVPRGGSELVKFISQNSSIPVIKHDKGMCHIYIDESANLANALKICINAKCQKPSACNAVETLLIHKNIANEFLLNLANEFENLGVEIYGCEKTVAFLSKQIPNLSIKKANDESYDTEYLDMKINVKIVHNLDEALDHIERFSSSHSEAIISENFTNIERFLNEVDSACLYANASTRFSDGYEFGFGAEVGISTNKLHARGPMGLSELTTYKYKIIGQGQVRK</sequence>
<dbReference type="NCBIfam" id="NF001221">
    <property type="entry name" value="PRK00197.1"/>
    <property type="match status" value="1"/>
</dbReference>
<dbReference type="InterPro" id="IPR020593">
    <property type="entry name" value="G-glutamylP_reductase_CS"/>
</dbReference>
<dbReference type="PANTHER" id="PTHR11063:SF8">
    <property type="entry name" value="DELTA-1-PYRROLINE-5-CARBOXYLATE SYNTHASE"/>
    <property type="match status" value="1"/>
</dbReference>
<keyword evidence="3 7" id="KW-0641">Proline biosynthesis</keyword>
<dbReference type="Proteomes" id="UP000069632">
    <property type="component" value="Unassembled WGS sequence"/>
</dbReference>
<dbReference type="GO" id="GO:0004350">
    <property type="term" value="F:glutamate-5-semialdehyde dehydrogenase activity"/>
    <property type="evidence" value="ECO:0007669"/>
    <property type="project" value="UniProtKB-UniRule"/>
</dbReference>
<dbReference type="OrthoDB" id="9809970at2"/>
<dbReference type="InterPro" id="IPR015590">
    <property type="entry name" value="Aldehyde_DH_dom"/>
</dbReference>
<dbReference type="InterPro" id="IPR016161">
    <property type="entry name" value="Ald_DH/histidinol_DH"/>
</dbReference>
<dbReference type="PANTHER" id="PTHR11063">
    <property type="entry name" value="GLUTAMATE SEMIALDEHYDE DEHYDROGENASE"/>
    <property type="match status" value="1"/>
</dbReference>
<gene>
    <name evidence="7 9" type="primary">proA</name>
    <name evidence="9" type="ORF">ERS672216_01368</name>
</gene>
<dbReference type="GO" id="GO:0055129">
    <property type="term" value="P:L-proline biosynthetic process"/>
    <property type="evidence" value="ECO:0007669"/>
    <property type="project" value="UniProtKB-UniRule"/>
</dbReference>
<dbReference type="RefSeq" id="WP_075540347.1">
    <property type="nucleotide sequence ID" value="NZ_CP053844.1"/>
</dbReference>
<dbReference type="AlphaFoldDB" id="A0A128EHN7"/>
<dbReference type="CDD" id="cd07079">
    <property type="entry name" value="ALDH_F18-19_ProA-GPR"/>
    <property type="match status" value="1"/>
</dbReference>
<keyword evidence="4 7" id="KW-0521">NADP</keyword>
<dbReference type="InterPro" id="IPR016162">
    <property type="entry name" value="Ald_DH_N"/>
</dbReference>
<dbReference type="InterPro" id="IPR000965">
    <property type="entry name" value="GPR_dom"/>
</dbReference>
<name>A0A128EHN7_9BACT</name>
<dbReference type="InterPro" id="IPR012134">
    <property type="entry name" value="Glu-5-SA_DH"/>
</dbReference>
<dbReference type="EC" id="1.2.1.41" evidence="7"/>
<comment type="similarity">
    <text evidence="7">Belongs to the gamma-glutamyl phosphate reductase family.</text>
</comment>
<dbReference type="Gene3D" id="3.40.605.10">
    <property type="entry name" value="Aldehyde Dehydrogenase, Chain A, domain 1"/>
    <property type="match status" value="1"/>
</dbReference>
<dbReference type="PROSITE" id="PS01223">
    <property type="entry name" value="PROA"/>
    <property type="match status" value="1"/>
</dbReference>
<evidence type="ECO:0000256" key="1">
    <source>
        <dbReference type="ARBA" id="ARBA00004985"/>
    </source>
</evidence>
<comment type="subcellular location">
    <subcellularLocation>
        <location evidence="7">Cytoplasm</location>
    </subcellularLocation>
</comment>
<dbReference type="PIRSF" id="PIRSF000151">
    <property type="entry name" value="GPR"/>
    <property type="match status" value="1"/>
</dbReference>
<feature type="domain" description="Aldehyde dehydrogenase" evidence="8">
    <location>
        <begin position="109"/>
        <end position="281"/>
    </location>
</feature>
<evidence type="ECO:0000313" key="9">
    <source>
        <dbReference type="EMBL" id="CZE48344.1"/>
    </source>
</evidence>
<comment type="pathway">
    <text evidence="1 7">Amino-acid biosynthesis; L-proline biosynthesis; L-glutamate 5-semialdehyde from L-glutamate: step 2/2.</text>
</comment>
<evidence type="ECO:0000256" key="7">
    <source>
        <dbReference type="HAMAP-Rule" id="MF_00412"/>
    </source>
</evidence>